<keyword evidence="4" id="KW-0963">Cytoplasm</keyword>
<feature type="coiled-coil region" evidence="8">
    <location>
        <begin position="148"/>
        <end position="203"/>
    </location>
</feature>
<reference evidence="9" key="1">
    <citation type="journal article" date="2023" name="IScience">
        <title>Live-bearing cockroach genome reveals convergent evolutionary mechanisms linked to viviparity in insects and beyond.</title>
        <authorList>
            <person name="Fouks B."/>
            <person name="Harrison M.C."/>
            <person name="Mikhailova A.A."/>
            <person name="Marchal E."/>
            <person name="English S."/>
            <person name="Carruthers M."/>
            <person name="Jennings E.C."/>
            <person name="Chiamaka E.L."/>
            <person name="Frigard R.A."/>
            <person name="Pippel M."/>
            <person name="Attardo G.M."/>
            <person name="Benoit J.B."/>
            <person name="Bornberg-Bauer E."/>
            <person name="Tobe S.S."/>
        </authorList>
    </citation>
    <scope>NUCLEOTIDE SEQUENCE</scope>
    <source>
        <strain evidence="9">Stay&amp;Tobe</strain>
    </source>
</reference>
<evidence type="ECO:0000256" key="6">
    <source>
        <dbReference type="ARBA" id="ARBA00024898"/>
    </source>
</evidence>
<reference evidence="9" key="2">
    <citation type="submission" date="2023-05" db="EMBL/GenBank/DDBJ databases">
        <authorList>
            <person name="Fouks B."/>
        </authorList>
    </citation>
    <scope>NUCLEOTIDE SEQUENCE</scope>
    <source>
        <strain evidence="9">Stay&amp;Tobe</strain>
        <tissue evidence="9">Testes</tissue>
    </source>
</reference>
<evidence type="ECO:0000256" key="8">
    <source>
        <dbReference type="SAM" id="Coils"/>
    </source>
</evidence>
<dbReference type="Pfam" id="PF15294">
    <property type="entry name" value="Leu_zip"/>
    <property type="match status" value="1"/>
</dbReference>
<comment type="subunit">
    <text evidence="7">Self-associates. Interacts with BBS9; the interaction mediates the association of LZTL1 with the BBsome complex and regulates BBSome ciliary trafficking.</text>
</comment>
<comment type="subcellular location">
    <subcellularLocation>
        <location evidence="1">Cytoplasm</location>
    </subcellularLocation>
</comment>
<organism evidence="9 10">
    <name type="scientific">Diploptera punctata</name>
    <name type="common">Pacific beetle cockroach</name>
    <dbReference type="NCBI Taxonomy" id="6984"/>
    <lineage>
        <taxon>Eukaryota</taxon>
        <taxon>Metazoa</taxon>
        <taxon>Ecdysozoa</taxon>
        <taxon>Arthropoda</taxon>
        <taxon>Hexapoda</taxon>
        <taxon>Insecta</taxon>
        <taxon>Pterygota</taxon>
        <taxon>Neoptera</taxon>
        <taxon>Polyneoptera</taxon>
        <taxon>Dictyoptera</taxon>
        <taxon>Blattodea</taxon>
        <taxon>Blaberoidea</taxon>
        <taxon>Blaberidae</taxon>
        <taxon>Diplopterinae</taxon>
        <taxon>Diploptera</taxon>
    </lineage>
</organism>
<evidence type="ECO:0000256" key="5">
    <source>
        <dbReference type="ARBA" id="ARBA00023054"/>
    </source>
</evidence>
<evidence type="ECO:0000256" key="1">
    <source>
        <dbReference type="ARBA" id="ARBA00004496"/>
    </source>
</evidence>
<dbReference type="EMBL" id="JASPKZ010003443">
    <property type="protein sequence ID" value="KAJ9593406.1"/>
    <property type="molecule type" value="Genomic_DNA"/>
</dbReference>
<dbReference type="GO" id="GO:1903565">
    <property type="term" value="P:negative regulation of protein localization to cilium"/>
    <property type="evidence" value="ECO:0007669"/>
    <property type="project" value="TreeGrafter"/>
</dbReference>
<accession>A0AAD8A6K3</accession>
<evidence type="ECO:0000313" key="9">
    <source>
        <dbReference type="EMBL" id="KAJ9593406.1"/>
    </source>
</evidence>
<protein>
    <recommendedName>
        <fullName evidence="3">Leucine zipper transcription factor-like protein 1</fullName>
    </recommendedName>
</protein>
<evidence type="ECO:0000256" key="3">
    <source>
        <dbReference type="ARBA" id="ARBA00018920"/>
    </source>
</evidence>
<dbReference type="PANTHER" id="PTHR21635">
    <property type="entry name" value="LEUCINE ZIPPER TRANSCRIPTION FACTOR LIKE"/>
    <property type="match status" value="1"/>
</dbReference>
<dbReference type="GO" id="GO:0005737">
    <property type="term" value="C:cytoplasm"/>
    <property type="evidence" value="ECO:0007669"/>
    <property type="project" value="UniProtKB-SubCell"/>
</dbReference>
<gene>
    <name evidence="9" type="ORF">L9F63_015032</name>
</gene>
<proteinExistence type="inferred from homology"/>
<comment type="caution">
    <text evidence="9">The sequence shown here is derived from an EMBL/GenBank/DDBJ whole genome shotgun (WGS) entry which is preliminary data.</text>
</comment>
<name>A0AAD8A6K3_DIPPU</name>
<sequence length="309" mass="35953">MTDLGLNEHHQMIIMNYMKFARYQRSQNLKAIELAFKDVLDSRLLEDTYTSDEVHELLIGLSRVIRGDIETELITSTHMTILLLKQLFEQAEKWHLRLQADLSELENREQLEVIKVLENDEFSMKADKNLPSPTKIKLDPVSDSSGSFRLLHMEIQRLNEENEKLTQIIKDMESKGNIYLQEITKLKVELDEAKNELLALKELTSNPLSEPTELEEVENQMTEVQNILATNLELSVLNQQQLEVELSTTREKVAQVQAQLSLAEQELERKFSQTAAYGNMKKILNKKNEQIKELRKKLQQYEPDEKSDE</sequence>
<comment type="function">
    <text evidence="6">Regulates ciliary localization of the BBSome complex. Together with the BBSome complex, controls SMO ciliary trafficking and contributes to the sonic hedgehog (SHH) pathway regulation. May play a role in neurite outgrowth. May have tumor suppressor function.</text>
</comment>
<dbReference type="AlphaFoldDB" id="A0AAD8A6K3"/>
<feature type="coiled-coil region" evidence="8">
    <location>
        <begin position="239"/>
        <end position="304"/>
    </location>
</feature>
<dbReference type="PANTHER" id="PTHR21635:SF0">
    <property type="entry name" value="LEUCINE ZIPPER TRANSCRIPTION FACTOR-LIKE PROTEIN 1"/>
    <property type="match status" value="1"/>
</dbReference>
<evidence type="ECO:0000256" key="2">
    <source>
        <dbReference type="ARBA" id="ARBA00008868"/>
    </source>
</evidence>
<evidence type="ECO:0000313" key="10">
    <source>
        <dbReference type="Proteomes" id="UP001233999"/>
    </source>
</evidence>
<evidence type="ECO:0000256" key="7">
    <source>
        <dbReference type="ARBA" id="ARBA00026004"/>
    </source>
</evidence>
<evidence type="ECO:0000256" key="4">
    <source>
        <dbReference type="ARBA" id="ARBA00022490"/>
    </source>
</evidence>
<keyword evidence="5 8" id="KW-0175">Coiled coil</keyword>
<comment type="similarity">
    <text evidence="2">Belongs to the LZTFL1 family.</text>
</comment>
<dbReference type="Proteomes" id="UP001233999">
    <property type="component" value="Unassembled WGS sequence"/>
</dbReference>
<dbReference type="InterPro" id="IPR026157">
    <property type="entry name" value="LZTFL1"/>
</dbReference>
<keyword evidence="10" id="KW-1185">Reference proteome</keyword>